<accession>A0A1I7IKR4</accession>
<dbReference type="Proteomes" id="UP000182491">
    <property type="component" value="Unassembled WGS sequence"/>
</dbReference>
<gene>
    <name evidence="1" type="ORF">SAMN04487941_2285</name>
</gene>
<dbReference type="RefSeq" id="WP_068837358.1">
    <property type="nucleotide sequence ID" value="NZ_BMXC01000002.1"/>
</dbReference>
<keyword evidence="2" id="KW-1185">Reference proteome</keyword>
<evidence type="ECO:0000313" key="1">
    <source>
        <dbReference type="EMBL" id="SFU73530.1"/>
    </source>
</evidence>
<sequence>MILDNNDIRSFRNERNGLTHNFPFNEIDTRSREQIDNGKRVYTMGVYDYTPSAEVLKRINDSLKPLADLVKGLNEELK</sequence>
<reference evidence="2" key="1">
    <citation type="submission" date="2016-10" db="EMBL/GenBank/DDBJ databases">
        <authorList>
            <person name="Varghese N."/>
        </authorList>
    </citation>
    <scope>NUCLEOTIDE SEQUENCE [LARGE SCALE GENOMIC DNA]</scope>
    <source>
        <strain evidence="2">DSM 18820</strain>
    </source>
</reference>
<dbReference type="EMBL" id="FPCA01000002">
    <property type="protein sequence ID" value="SFU73530.1"/>
    <property type="molecule type" value="Genomic_DNA"/>
</dbReference>
<protein>
    <submittedName>
        <fullName evidence="1">Uncharacterized protein</fullName>
    </submittedName>
</protein>
<evidence type="ECO:0000313" key="2">
    <source>
        <dbReference type="Proteomes" id="UP000182491"/>
    </source>
</evidence>
<dbReference type="AlphaFoldDB" id="A0A1I7IKR4"/>
<proteinExistence type="predicted"/>
<name>A0A1I7IKR4_9BACT</name>
<dbReference type="STRING" id="388950.GCA_001611675_01256"/>
<organism evidence="1 2">
    <name type="scientific">Pontibacter akesuensis</name>
    <dbReference type="NCBI Taxonomy" id="388950"/>
    <lineage>
        <taxon>Bacteria</taxon>
        <taxon>Pseudomonadati</taxon>
        <taxon>Bacteroidota</taxon>
        <taxon>Cytophagia</taxon>
        <taxon>Cytophagales</taxon>
        <taxon>Hymenobacteraceae</taxon>
        <taxon>Pontibacter</taxon>
    </lineage>
</organism>